<feature type="chain" id="PRO_5040249067" evidence="1">
    <location>
        <begin position="24"/>
        <end position="162"/>
    </location>
</feature>
<evidence type="ECO:0000256" key="1">
    <source>
        <dbReference type="SAM" id="SignalP"/>
    </source>
</evidence>
<evidence type="ECO:0000313" key="3">
    <source>
        <dbReference type="Proteomes" id="UP000829685"/>
    </source>
</evidence>
<gene>
    <name evidence="2" type="ORF">JX265_002148</name>
</gene>
<keyword evidence="3" id="KW-1185">Reference proteome</keyword>
<protein>
    <submittedName>
        <fullName evidence="2">Uncharacterized protein</fullName>
    </submittedName>
</protein>
<dbReference type="Proteomes" id="UP000829685">
    <property type="component" value="Unassembled WGS sequence"/>
</dbReference>
<dbReference type="EMBL" id="JAFIMR010000004">
    <property type="protein sequence ID" value="KAI1879194.1"/>
    <property type="molecule type" value="Genomic_DNA"/>
</dbReference>
<keyword evidence="1" id="KW-0732">Signal</keyword>
<proteinExistence type="predicted"/>
<organism evidence="2 3">
    <name type="scientific">Neoarthrinium moseri</name>
    <dbReference type="NCBI Taxonomy" id="1658444"/>
    <lineage>
        <taxon>Eukaryota</taxon>
        <taxon>Fungi</taxon>
        <taxon>Dikarya</taxon>
        <taxon>Ascomycota</taxon>
        <taxon>Pezizomycotina</taxon>
        <taxon>Sordariomycetes</taxon>
        <taxon>Xylariomycetidae</taxon>
        <taxon>Amphisphaeriales</taxon>
        <taxon>Apiosporaceae</taxon>
        <taxon>Neoarthrinium</taxon>
    </lineage>
</organism>
<feature type="signal peptide" evidence="1">
    <location>
        <begin position="1"/>
        <end position="23"/>
    </location>
</feature>
<dbReference type="AlphaFoldDB" id="A0A9Q0ASS2"/>
<evidence type="ECO:0000313" key="2">
    <source>
        <dbReference type="EMBL" id="KAI1879194.1"/>
    </source>
</evidence>
<accession>A0A9Q0ASS2</accession>
<comment type="caution">
    <text evidence="2">The sequence shown here is derived from an EMBL/GenBank/DDBJ whole genome shotgun (WGS) entry which is preliminary data.</text>
</comment>
<name>A0A9Q0ASS2_9PEZI</name>
<reference evidence="2" key="1">
    <citation type="submission" date="2021-03" db="EMBL/GenBank/DDBJ databases">
        <title>Revisited historic fungal species revealed as producer of novel bioactive compounds through whole genome sequencing and comparative genomics.</title>
        <authorList>
            <person name="Vignolle G.A."/>
            <person name="Hochenegger N."/>
            <person name="Mach R.L."/>
            <person name="Mach-Aigner A.R."/>
            <person name="Javad Rahimi M."/>
            <person name="Salim K.A."/>
            <person name="Chan C.M."/>
            <person name="Lim L.B.L."/>
            <person name="Cai F."/>
            <person name="Druzhinina I.S."/>
            <person name="U'Ren J.M."/>
            <person name="Derntl C."/>
        </authorList>
    </citation>
    <scope>NUCLEOTIDE SEQUENCE</scope>
    <source>
        <strain evidence="2">TUCIM 5799</strain>
    </source>
</reference>
<sequence length="162" mass="17310">MVSQSTIAAITTILLGTNILVAAAPAPSFNETELVARMDANTASCENTWEHVTNDPVVQYWYLVVPNSGVKANRMWNHLNLNGCAPTEHKYYNTPKNHGVALTFHTSEACTAARVSHAYRSSSDPPYNLGCTFNGKESPNGGEAGAAAIDAAFEAVIEGIRA</sequence>